<dbReference type="Proteomes" id="UP001595766">
    <property type="component" value="Unassembled WGS sequence"/>
</dbReference>
<comment type="caution">
    <text evidence="2">The sequence shown here is derived from an EMBL/GenBank/DDBJ whole genome shotgun (WGS) entry which is preliminary data.</text>
</comment>
<proteinExistence type="predicted"/>
<accession>A0ABV8ERH9</accession>
<dbReference type="EMBL" id="JBHSAV010000094">
    <property type="protein sequence ID" value="MFC3978326.1"/>
    <property type="molecule type" value="Genomic_DNA"/>
</dbReference>
<sequence length="61" mass="6473">MKKSLFIMVAILTTTIFSLSNPVMAGCVCDASTKYKCSGEDSQGNKCKGTGKSDVGIVMFE</sequence>
<reference evidence="3" key="1">
    <citation type="journal article" date="2019" name="Int. J. Syst. Evol. Microbiol.">
        <title>The Global Catalogue of Microorganisms (GCM) 10K type strain sequencing project: providing services to taxonomists for standard genome sequencing and annotation.</title>
        <authorList>
            <consortium name="The Broad Institute Genomics Platform"/>
            <consortium name="The Broad Institute Genome Sequencing Center for Infectious Disease"/>
            <person name="Wu L."/>
            <person name="Ma J."/>
        </authorList>
    </citation>
    <scope>NUCLEOTIDE SEQUENCE [LARGE SCALE GENOMIC DNA]</scope>
    <source>
        <strain evidence="3">CECT 8551</strain>
    </source>
</reference>
<keyword evidence="1" id="KW-0732">Signal</keyword>
<protein>
    <submittedName>
        <fullName evidence="2">Uncharacterized protein</fullName>
    </submittedName>
</protein>
<feature type="signal peptide" evidence="1">
    <location>
        <begin position="1"/>
        <end position="25"/>
    </location>
</feature>
<evidence type="ECO:0000256" key="1">
    <source>
        <dbReference type="SAM" id="SignalP"/>
    </source>
</evidence>
<evidence type="ECO:0000313" key="2">
    <source>
        <dbReference type="EMBL" id="MFC3978326.1"/>
    </source>
</evidence>
<feature type="chain" id="PRO_5046477388" evidence="1">
    <location>
        <begin position="26"/>
        <end position="61"/>
    </location>
</feature>
<keyword evidence="3" id="KW-1185">Reference proteome</keyword>
<evidence type="ECO:0000313" key="3">
    <source>
        <dbReference type="Proteomes" id="UP001595766"/>
    </source>
</evidence>
<dbReference type="PROSITE" id="PS51257">
    <property type="entry name" value="PROKAR_LIPOPROTEIN"/>
    <property type="match status" value="1"/>
</dbReference>
<gene>
    <name evidence="2" type="ORF">ACFOUP_18225</name>
</gene>
<name>A0ABV8ERH9_9BACT</name>
<organism evidence="2 3">
    <name type="scientific">Belliella kenyensis</name>
    <dbReference type="NCBI Taxonomy" id="1472724"/>
    <lineage>
        <taxon>Bacteria</taxon>
        <taxon>Pseudomonadati</taxon>
        <taxon>Bacteroidota</taxon>
        <taxon>Cytophagia</taxon>
        <taxon>Cytophagales</taxon>
        <taxon>Cyclobacteriaceae</taxon>
        <taxon>Belliella</taxon>
    </lineage>
</organism>
<dbReference type="RefSeq" id="WP_241295114.1">
    <property type="nucleotide sequence ID" value="NZ_JAKZGR010000008.1"/>
</dbReference>